<dbReference type="STRING" id="1196031.A361_16405"/>
<protein>
    <submittedName>
        <fullName evidence="7">Spore gernimation protein GerA</fullName>
    </submittedName>
</protein>
<dbReference type="KEGG" id="bon:A361_16405"/>
<feature type="compositionally biased region" description="Basic and acidic residues" evidence="5">
    <location>
        <begin position="476"/>
        <end position="504"/>
    </location>
</feature>
<feature type="transmembrane region" description="Helical" evidence="6">
    <location>
        <begin position="293"/>
        <end position="314"/>
    </location>
</feature>
<gene>
    <name evidence="7" type="ORF">A361_16405</name>
</gene>
<evidence type="ECO:0000256" key="1">
    <source>
        <dbReference type="ARBA" id="ARBA00004141"/>
    </source>
</evidence>
<keyword evidence="6" id="KW-0812">Transmembrane</keyword>
<dbReference type="Pfam" id="PF03323">
    <property type="entry name" value="GerA"/>
    <property type="match status" value="1"/>
</dbReference>
<dbReference type="InterPro" id="IPR004995">
    <property type="entry name" value="Spore_Ger"/>
</dbReference>
<name>A0A160MDV2_9BACI</name>
<dbReference type="PANTHER" id="PTHR22550">
    <property type="entry name" value="SPORE GERMINATION PROTEIN"/>
    <property type="match status" value="1"/>
</dbReference>
<dbReference type="PIRSF" id="PIRSF005690">
    <property type="entry name" value="GerBA"/>
    <property type="match status" value="1"/>
</dbReference>
<proteinExistence type="inferred from homology"/>
<dbReference type="RefSeq" id="WP_019382281.1">
    <property type="nucleotide sequence ID" value="NZ_CP015506.1"/>
</dbReference>
<feature type="region of interest" description="Disordered" evidence="5">
    <location>
        <begin position="474"/>
        <end position="504"/>
    </location>
</feature>
<evidence type="ECO:0000313" key="7">
    <source>
        <dbReference type="EMBL" id="AND40668.1"/>
    </source>
</evidence>
<evidence type="ECO:0000256" key="2">
    <source>
        <dbReference type="ARBA" id="ARBA00005278"/>
    </source>
</evidence>
<sequence>MIKEKNNLNPAENQTPAEIVKRAKKSSDFKEIKKNFSGIQIFILYFTSLIDHKTMEHVFLPYINEYEKKTDQAFDMNQFKNSLPLEDVIRTKEAKKIEEKIHQGYVLIQFKNNLDDFLLVNVNNLAKGIRESNETENEFNVIGPKLGFVESLDTNILLLRTKLKSPLLTTEEIVLGTLSKTRVVIVYLDGITNEDHIKFVKKRLSEIDFDIIWDTSALIQLIKENSYTPFPLYFSSERLDRISYTLTSGQVVIFSDGSPYAVSGPTTIFDFFLSSEDYYYNWIIGSFFRFTRILAIIFSIFSSSIYVAVVTFHYEVVPADLLGPLIESRANVPFPPLLEVLFLEMTIELLREAGARLPTKVGQTLGIVGGIVIGQAAVMAALTSNILLIIVALSALASFTTPTNVMSNTIRILRFPFIIMSSFLGGLGIMIGFAVLLSHLFTLKSFNTPYMVPLHPFRSNSLADSIIRPPYTKLNKRPDYLRPKDKIKYSPKESNKKKEDLNDE</sequence>
<dbReference type="AlphaFoldDB" id="A0A160MDV2"/>
<dbReference type="InterPro" id="IPR050768">
    <property type="entry name" value="UPF0353/GerABKA_families"/>
</dbReference>
<dbReference type="Proteomes" id="UP000077856">
    <property type="component" value="Chromosome"/>
</dbReference>
<dbReference type="PANTHER" id="PTHR22550:SF5">
    <property type="entry name" value="LEUCINE ZIPPER PROTEIN 4"/>
    <property type="match status" value="1"/>
</dbReference>
<evidence type="ECO:0000313" key="8">
    <source>
        <dbReference type="Proteomes" id="UP000077856"/>
    </source>
</evidence>
<feature type="transmembrane region" description="Helical" evidence="6">
    <location>
        <begin position="417"/>
        <end position="441"/>
    </location>
</feature>
<comment type="similarity">
    <text evidence="2 4">Belongs to the GerABKA family.</text>
</comment>
<dbReference type="GO" id="GO:0005886">
    <property type="term" value="C:plasma membrane"/>
    <property type="evidence" value="ECO:0007669"/>
    <property type="project" value="UniProtKB-SubCell"/>
</dbReference>
<feature type="transmembrane region" description="Helical" evidence="6">
    <location>
        <begin position="365"/>
        <end position="397"/>
    </location>
</feature>
<organism evidence="7 8">
    <name type="scientific">Cytobacillus oceanisediminis 2691</name>
    <dbReference type="NCBI Taxonomy" id="1196031"/>
    <lineage>
        <taxon>Bacteria</taxon>
        <taxon>Bacillati</taxon>
        <taxon>Bacillota</taxon>
        <taxon>Bacilli</taxon>
        <taxon>Bacillales</taxon>
        <taxon>Bacillaceae</taxon>
        <taxon>Cytobacillus</taxon>
    </lineage>
</organism>
<evidence type="ECO:0000256" key="4">
    <source>
        <dbReference type="PIRNR" id="PIRNR005690"/>
    </source>
</evidence>
<accession>A0A160MDV2</accession>
<evidence type="ECO:0000256" key="3">
    <source>
        <dbReference type="ARBA" id="ARBA00023136"/>
    </source>
</evidence>
<comment type="subcellular location">
    <subcellularLocation>
        <location evidence="4">Cell membrane</location>
    </subcellularLocation>
    <subcellularLocation>
        <location evidence="1">Membrane</location>
        <topology evidence="1">Multi-pass membrane protein</topology>
    </subcellularLocation>
</comment>
<keyword evidence="6" id="KW-1133">Transmembrane helix</keyword>
<reference evidence="7 8" key="1">
    <citation type="submission" date="2016-04" db="EMBL/GenBank/DDBJ databases">
        <title>Complete genome sequence of Bacillus oceanisediminis strain 2691.</title>
        <authorList>
            <person name="Jeong H."/>
            <person name="Kim H.J."/>
            <person name="Lee D.-W."/>
        </authorList>
    </citation>
    <scope>NUCLEOTIDE SEQUENCE [LARGE SCALE GENOMIC DNA]</scope>
    <source>
        <strain evidence="7 8">2691</strain>
    </source>
</reference>
<dbReference type="EMBL" id="CP015506">
    <property type="protein sequence ID" value="AND40668.1"/>
    <property type="molecule type" value="Genomic_DNA"/>
</dbReference>
<keyword evidence="3 4" id="KW-0472">Membrane</keyword>
<dbReference type="eggNOG" id="COG0619">
    <property type="taxonomic scope" value="Bacteria"/>
</dbReference>
<dbReference type="GO" id="GO:0009847">
    <property type="term" value="P:spore germination"/>
    <property type="evidence" value="ECO:0007669"/>
    <property type="project" value="UniProtKB-UniRule"/>
</dbReference>
<evidence type="ECO:0000256" key="5">
    <source>
        <dbReference type="SAM" id="MobiDB-lite"/>
    </source>
</evidence>
<evidence type="ECO:0000256" key="6">
    <source>
        <dbReference type="SAM" id="Phobius"/>
    </source>
</evidence>